<dbReference type="RefSeq" id="WP_211873354.1">
    <property type="nucleotide sequence ID" value="NZ_JAAEDH010000004.1"/>
</dbReference>
<feature type="transmembrane region" description="Helical" evidence="1">
    <location>
        <begin position="70"/>
        <end position="87"/>
    </location>
</feature>
<dbReference type="Proteomes" id="UP001196068">
    <property type="component" value="Unassembled WGS sequence"/>
</dbReference>
<evidence type="ECO:0008006" key="4">
    <source>
        <dbReference type="Google" id="ProtNLM"/>
    </source>
</evidence>
<dbReference type="Gene3D" id="1.20.210.10">
    <property type="entry name" value="Cytochrome c oxidase-like, subunit I domain"/>
    <property type="match status" value="1"/>
</dbReference>
<dbReference type="SUPFAM" id="SSF81442">
    <property type="entry name" value="Cytochrome c oxidase subunit I-like"/>
    <property type="match status" value="1"/>
</dbReference>
<evidence type="ECO:0000256" key="1">
    <source>
        <dbReference type="SAM" id="Phobius"/>
    </source>
</evidence>
<keyword evidence="3" id="KW-1185">Reference proteome</keyword>
<keyword evidence="1" id="KW-0812">Transmembrane</keyword>
<dbReference type="AlphaFoldDB" id="A0AAF1KI03"/>
<feature type="transmembrane region" description="Helical" evidence="1">
    <location>
        <begin position="7"/>
        <end position="28"/>
    </location>
</feature>
<sequence>MRELPRRFLLAAIGAGLSGVTMGMYMGIAQDFRFAHVHAQVNLLGWVSLALYGLVYQAAPALAVGWLPRLQFWLSTIGPLLMCTGLATHRADIDALHPLVPLGAFMTASGMLVFGVVVIGAPSARGVEDRARAAQAARDAR</sequence>
<proteinExistence type="predicted"/>
<feature type="transmembrane region" description="Helical" evidence="1">
    <location>
        <begin position="43"/>
        <end position="63"/>
    </location>
</feature>
<accession>A0AAF1KI03</accession>
<reference evidence="2" key="1">
    <citation type="submission" date="2020-01" db="EMBL/GenBank/DDBJ databases">
        <authorList>
            <person name="Rat A."/>
        </authorList>
    </citation>
    <scope>NUCLEOTIDE SEQUENCE</scope>
    <source>
        <strain evidence="2">LMG 28251</strain>
    </source>
</reference>
<feature type="transmembrane region" description="Helical" evidence="1">
    <location>
        <begin position="99"/>
        <end position="122"/>
    </location>
</feature>
<evidence type="ECO:0000313" key="3">
    <source>
        <dbReference type="Proteomes" id="UP001196068"/>
    </source>
</evidence>
<name>A0AAF1KI03_9PROT</name>
<gene>
    <name evidence="2" type="ORF">GXW79_05540</name>
</gene>
<evidence type="ECO:0000313" key="2">
    <source>
        <dbReference type="EMBL" id="MBR0654539.1"/>
    </source>
</evidence>
<dbReference type="InterPro" id="IPR036927">
    <property type="entry name" value="Cyt_c_oxase-like_su1_sf"/>
</dbReference>
<protein>
    <recommendedName>
        <fullName evidence="4">Cbb3-type cytochrome c oxidase subunit I</fullName>
    </recommendedName>
</protein>
<reference evidence="2" key="2">
    <citation type="journal article" date="2021" name="Syst. Appl. Microbiol.">
        <title>Roseomonas hellenica sp. nov., isolated from roots of wild-growing Alkanna tinctoria.</title>
        <authorList>
            <person name="Rat A."/>
            <person name="Naranjo H.D."/>
            <person name="Lebbe L."/>
            <person name="Cnockaert M."/>
            <person name="Krigas N."/>
            <person name="Grigoriadou K."/>
            <person name="Maloupa E."/>
            <person name="Willems A."/>
        </authorList>
    </citation>
    <scope>NUCLEOTIDE SEQUENCE</scope>
    <source>
        <strain evidence="2">LMG 28251</strain>
    </source>
</reference>
<keyword evidence="1" id="KW-1133">Transmembrane helix</keyword>
<keyword evidence="1" id="KW-0472">Membrane</keyword>
<comment type="caution">
    <text evidence="2">The sequence shown here is derived from an EMBL/GenBank/DDBJ whole genome shotgun (WGS) entry which is preliminary data.</text>
</comment>
<dbReference type="EMBL" id="JAAEDH010000004">
    <property type="protein sequence ID" value="MBR0654539.1"/>
    <property type="molecule type" value="Genomic_DNA"/>
</dbReference>
<organism evidence="2 3">
    <name type="scientific">Plastoroseomonas arctica</name>
    <dbReference type="NCBI Taxonomy" id="1509237"/>
    <lineage>
        <taxon>Bacteria</taxon>
        <taxon>Pseudomonadati</taxon>
        <taxon>Pseudomonadota</taxon>
        <taxon>Alphaproteobacteria</taxon>
        <taxon>Acetobacterales</taxon>
        <taxon>Acetobacteraceae</taxon>
        <taxon>Plastoroseomonas</taxon>
    </lineage>
</organism>